<dbReference type="EMBL" id="JARBDR010000440">
    <property type="protein sequence ID" value="KAJ8311964.1"/>
    <property type="molecule type" value="Genomic_DNA"/>
</dbReference>
<sequence>MEVEDDDVLDLLDDGEKKLESDIIGSDRKDVNIGVSKKLSDNIHVHVDSNNDSIKSGDNTETKDSDNKHIQNQVLSEKTENEMSITENKQNTDEADSLEPGEVMDTDKDKENRQRRRSADKKLPGAEKRSKYYVKYGNPNFGGAVGLLSNSRKRKFRARQMRDEIKEAKEAIKSQQRSTITYDDVDIFGDDSLNVKLPVETEFGASIQTKKKTVEDRLGKLHEPESPVNSKTDNDLEEGEIIESEAEENQLMEENDDLDLTLEDKPKIEEIDEEAAMMEEELDILLASPPKKRSMRMYADDIEDEIIHKKIKKDDTTTVTSSDKINRHSKSSSQRNVRSRVRDARQLITGRVGKINRDSSPEFEDNRGGDLRSRLGKRKGGFHDQYSGIKIAVDW</sequence>
<comment type="caution">
    <text evidence="4">The sequence shown here is derived from an EMBL/GenBank/DDBJ whole genome shotgun (WGS) entry which is preliminary data.</text>
</comment>
<organism evidence="4 5">
    <name type="scientific">Tegillarca granosa</name>
    <name type="common">Malaysian cockle</name>
    <name type="synonym">Anadara granosa</name>
    <dbReference type="NCBI Taxonomy" id="220873"/>
    <lineage>
        <taxon>Eukaryota</taxon>
        <taxon>Metazoa</taxon>
        <taxon>Spiralia</taxon>
        <taxon>Lophotrochozoa</taxon>
        <taxon>Mollusca</taxon>
        <taxon>Bivalvia</taxon>
        <taxon>Autobranchia</taxon>
        <taxon>Pteriomorphia</taxon>
        <taxon>Arcoida</taxon>
        <taxon>Arcoidea</taxon>
        <taxon>Arcidae</taxon>
        <taxon>Tegillarca</taxon>
    </lineage>
</organism>
<evidence type="ECO:0000256" key="1">
    <source>
        <dbReference type="ARBA" id="ARBA00006069"/>
    </source>
</evidence>
<dbReference type="PANTHER" id="PTHR16291:SF0">
    <property type="entry name" value="NUCLEAR CAP-BINDING PROTEIN SUBUNIT 3"/>
    <property type="match status" value="1"/>
</dbReference>
<gene>
    <name evidence="4" type="ORF">KUTeg_009337</name>
</gene>
<feature type="region of interest" description="Disordered" evidence="3">
    <location>
        <begin position="318"/>
        <end position="376"/>
    </location>
</feature>
<proteinExistence type="inferred from homology"/>
<accession>A0ABQ9F3I6</accession>
<evidence type="ECO:0000256" key="3">
    <source>
        <dbReference type="SAM" id="MobiDB-lite"/>
    </source>
</evidence>
<comment type="similarity">
    <text evidence="1">Belongs to the NCBP3 family.</text>
</comment>
<feature type="compositionally biased region" description="Acidic residues" evidence="3">
    <location>
        <begin position="93"/>
        <end position="104"/>
    </location>
</feature>
<reference evidence="4 5" key="1">
    <citation type="submission" date="2022-12" db="EMBL/GenBank/DDBJ databases">
        <title>Chromosome-level genome of Tegillarca granosa.</title>
        <authorList>
            <person name="Kim J."/>
        </authorList>
    </citation>
    <scope>NUCLEOTIDE SEQUENCE [LARGE SCALE GENOMIC DNA]</scope>
    <source>
        <strain evidence="4">Teg-2019</strain>
        <tissue evidence="4">Adductor muscle</tissue>
    </source>
</reference>
<keyword evidence="5" id="KW-1185">Reference proteome</keyword>
<protein>
    <recommendedName>
        <fullName evidence="2">Nuclear cap-binding protein subunit 3</fullName>
    </recommendedName>
</protein>
<evidence type="ECO:0000313" key="5">
    <source>
        <dbReference type="Proteomes" id="UP001217089"/>
    </source>
</evidence>
<dbReference type="Proteomes" id="UP001217089">
    <property type="component" value="Unassembled WGS sequence"/>
</dbReference>
<feature type="region of interest" description="Disordered" evidence="3">
    <location>
        <begin position="47"/>
        <end position="126"/>
    </location>
</feature>
<dbReference type="InterPro" id="IPR019416">
    <property type="entry name" value="NCBP3"/>
</dbReference>
<evidence type="ECO:0000256" key="2">
    <source>
        <dbReference type="ARBA" id="ARBA00019876"/>
    </source>
</evidence>
<feature type="compositionally biased region" description="Basic and acidic residues" evidence="3">
    <location>
        <begin position="58"/>
        <end position="69"/>
    </location>
</feature>
<dbReference type="PANTHER" id="PTHR16291">
    <property type="entry name" value="NUCLEAR CAP-BINDING PROTEIN SUBUNIT 3"/>
    <property type="match status" value="1"/>
</dbReference>
<feature type="compositionally biased region" description="Basic and acidic residues" evidence="3">
    <location>
        <begin position="355"/>
        <end position="373"/>
    </location>
</feature>
<feature type="compositionally biased region" description="Polar residues" evidence="3">
    <location>
        <begin position="70"/>
        <end position="89"/>
    </location>
</feature>
<evidence type="ECO:0000313" key="4">
    <source>
        <dbReference type="EMBL" id="KAJ8311964.1"/>
    </source>
</evidence>
<name>A0ABQ9F3I6_TEGGR</name>